<protein>
    <submittedName>
        <fullName evidence="1">Uncharacterized protein</fullName>
    </submittedName>
</protein>
<dbReference type="Proteomes" id="UP000708208">
    <property type="component" value="Unassembled WGS sequence"/>
</dbReference>
<reference evidence="1" key="1">
    <citation type="submission" date="2021-06" db="EMBL/GenBank/DDBJ databases">
        <authorList>
            <person name="Hodson N. C."/>
            <person name="Mongue J. A."/>
            <person name="Jaron S. K."/>
        </authorList>
    </citation>
    <scope>NUCLEOTIDE SEQUENCE</scope>
</reference>
<evidence type="ECO:0000313" key="1">
    <source>
        <dbReference type="EMBL" id="CAG7826376.1"/>
    </source>
</evidence>
<feature type="non-terminal residue" evidence="1">
    <location>
        <position position="1"/>
    </location>
</feature>
<proteinExistence type="predicted"/>
<name>A0A8J2PSS4_9HEXA</name>
<sequence length="84" mass="9290">MKRSFQKTIIATKQKIQELDSVAAGLVTTICSIEANSVRKINFSLESTDQWGRMGGVLSMPAEVRRQNNDGGSYSYSVLTTTWS</sequence>
<comment type="caution">
    <text evidence="1">The sequence shown here is derived from an EMBL/GenBank/DDBJ whole genome shotgun (WGS) entry which is preliminary data.</text>
</comment>
<dbReference type="AlphaFoldDB" id="A0A8J2PSS4"/>
<evidence type="ECO:0000313" key="2">
    <source>
        <dbReference type="Proteomes" id="UP000708208"/>
    </source>
</evidence>
<organism evidence="1 2">
    <name type="scientific">Allacma fusca</name>
    <dbReference type="NCBI Taxonomy" id="39272"/>
    <lineage>
        <taxon>Eukaryota</taxon>
        <taxon>Metazoa</taxon>
        <taxon>Ecdysozoa</taxon>
        <taxon>Arthropoda</taxon>
        <taxon>Hexapoda</taxon>
        <taxon>Collembola</taxon>
        <taxon>Symphypleona</taxon>
        <taxon>Sminthuridae</taxon>
        <taxon>Allacma</taxon>
    </lineage>
</organism>
<dbReference type="EMBL" id="CAJVCH010539564">
    <property type="protein sequence ID" value="CAG7826376.1"/>
    <property type="molecule type" value="Genomic_DNA"/>
</dbReference>
<accession>A0A8J2PSS4</accession>
<keyword evidence="2" id="KW-1185">Reference proteome</keyword>
<gene>
    <name evidence="1" type="ORF">AFUS01_LOCUS36430</name>
</gene>
<dbReference type="OrthoDB" id="1100386at2759"/>